<gene>
    <name evidence="7 8 9 10 11 12 13 14 15 16" type="primary">LOC115220760</name>
</gene>
<dbReference type="InterPro" id="IPR036383">
    <property type="entry name" value="TSP1_rpt_sf"/>
</dbReference>
<dbReference type="RefSeq" id="XP_036366475.1">
    <property type="nucleotide sequence ID" value="XM_036510582.1"/>
</dbReference>
<dbReference type="Pfam" id="PF00090">
    <property type="entry name" value="TSP_1"/>
    <property type="match status" value="1"/>
</dbReference>
<evidence type="ECO:0000313" key="16">
    <source>
        <dbReference type="RefSeq" id="XP_036366483.1"/>
    </source>
</evidence>
<dbReference type="PROSITE" id="PS50092">
    <property type="entry name" value="TSP1"/>
    <property type="match status" value="8"/>
</dbReference>
<evidence type="ECO:0000313" key="10">
    <source>
        <dbReference type="RefSeq" id="XP_036366477.1"/>
    </source>
</evidence>
<feature type="domain" description="Spondin-like TSP1" evidence="5">
    <location>
        <begin position="1211"/>
        <end position="1263"/>
    </location>
</feature>
<reference evidence="7 8" key="1">
    <citation type="submission" date="2025-08" db="UniProtKB">
        <authorList>
            <consortium name="RefSeq"/>
        </authorList>
    </citation>
    <scope>IDENTIFICATION</scope>
</reference>
<feature type="domain" description="Spondin-like TSP1" evidence="5">
    <location>
        <begin position="956"/>
        <end position="997"/>
    </location>
</feature>
<feature type="domain" description="Spondin-like TSP1" evidence="5">
    <location>
        <begin position="166"/>
        <end position="212"/>
    </location>
</feature>
<keyword evidence="4" id="KW-0812">Transmembrane</keyword>
<dbReference type="Pfam" id="PF19030">
    <property type="entry name" value="TSP1_ADAMTS"/>
    <property type="match status" value="4"/>
</dbReference>
<evidence type="ECO:0000256" key="3">
    <source>
        <dbReference type="ARBA" id="ARBA00023180"/>
    </source>
</evidence>
<dbReference type="InterPro" id="IPR044004">
    <property type="entry name" value="TSP1_spondin_dom"/>
</dbReference>
<feature type="domain" description="Spondin-like TSP1" evidence="5">
    <location>
        <begin position="670"/>
        <end position="726"/>
    </location>
</feature>
<dbReference type="KEGG" id="osn:115220760"/>
<dbReference type="RefSeq" id="XP_036366478.1">
    <property type="nucleotide sequence ID" value="XM_036510585.1"/>
</dbReference>
<keyword evidence="1" id="KW-0732">Signal</keyword>
<evidence type="ECO:0000313" key="13">
    <source>
        <dbReference type="RefSeq" id="XP_036366480.1"/>
    </source>
</evidence>
<dbReference type="Proteomes" id="UP000515154">
    <property type="component" value="Linkage group LG17"/>
</dbReference>
<evidence type="ECO:0000313" key="14">
    <source>
        <dbReference type="RefSeq" id="XP_036366481.1"/>
    </source>
</evidence>
<dbReference type="PANTHER" id="PTHR11311">
    <property type="entry name" value="SPONDIN"/>
    <property type="match status" value="1"/>
</dbReference>
<keyword evidence="2" id="KW-1015">Disulfide bond</keyword>
<evidence type="ECO:0000313" key="15">
    <source>
        <dbReference type="RefSeq" id="XP_036366482.1"/>
    </source>
</evidence>
<evidence type="ECO:0000313" key="8">
    <source>
        <dbReference type="RefSeq" id="XP_036366475.1"/>
    </source>
</evidence>
<dbReference type="RefSeq" id="XP_036366476.1">
    <property type="nucleotide sequence ID" value="XM_036510583.1"/>
</dbReference>
<dbReference type="RefSeq" id="XP_036366477.1">
    <property type="nucleotide sequence ID" value="XM_036510584.1"/>
</dbReference>
<evidence type="ECO:0000256" key="4">
    <source>
        <dbReference type="SAM" id="Phobius"/>
    </source>
</evidence>
<dbReference type="SMART" id="SM00209">
    <property type="entry name" value="TSP1"/>
    <property type="match status" value="14"/>
</dbReference>
<feature type="domain" description="Spondin-like TSP1" evidence="5">
    <location>
        <begin position="1328"/>
        <end position="1388"/>
    </location>
</feature>
<evidence type="ECO:0000256" key="2">
    <source>
        <dbReference type="ARBA" id="ARBA00023157"/>
    </source>
</evidence>
<dbReference type="RefSeq" id="XP_036366482.1">
    <property type="nucleotide sequence ID" value="XM_036510589.1"/>
</dbReference>
<evidence type="ECO:0000313" key="7">
    <source>
        <dbReference type="RefSeq" id="XP_029646761.1"/>
    </source>
</evidence>
<evidence type="ECO:0000313" key="11">
    <source>
        <dbReference type="RefSeq" id="XP_036366478.1"/>
    </source>
</evidence>
<keyword evidence="6" id="KW-1185">Reference proteome</keyword>
<dbReference type="RefSeq" id="XP_036366480.1">
    <property type="nucleotide sequence ID" value="XM_036510587.1"/>
</dbReference>
<evidence type="ECO:0000256" key="1">
    <source>
        <dbReference type="ARBA" id="ARBA00022729"/>
    </source>
</evidence>
<evidence type="ECO:0000313" key="6">
    <source>
        <dbReference type="Proteomes" id="UP000515154"/>
    </source>
</evidence>
<evidence type="ECO:0000313" key="9">
    <source>
        <dbReference type="RefSeq" id="XP_036366476.1"/>
    </source>
</evidence>
<dbReference type="InterPro" id="IPR051418">
    <property type="entry name" value="Spondin/Thrombospondin_T1"/>
</dbReference>
<sequence>MSMEDGKYRRRRKVDTTRRLLLILMCCYSTMGQQVYRWKTGEWGPCEHRWCGENGTKTRTLKCVGVYGETVDIARCDNVHRPATQENCYKPCNHHRSNFNWEIGTWGKCKPFLPTLACKRQVGLQTRPVKCFSVKDKKVRDDDVCSYFLRKPNTERECQVYCPQDCIVSEFSNWSSCDSCTYINKTRTRTVVVPPFAGGKPCPVLSEMRPCPKCIDSFTFKIGPWRKCKEIHTKNSVHKQRFHHYIGYQERDISCLGRHGRLVPLKDCWETGIVHADYQSCVLPQDCIVSEWMGWKAYSDGCQTIDGVIYKSHVIRKRKILQMPLGDGAKCPNLEEIQENNTAIRRLKRCPIYHWIVSGFGLCKPSSVTTNCGPGLQQRTVICVEETDDNKQVPVAESNCKESKPSLSKVCHIECRARCLASEWSAWSKCKSISCIGDQLHRKKRQPYSGYRERTLKSISTPNGGNAKCPTVTETQPCDPGPCYSWNLTSSNICSLDSSERLCGQGTRHNKLLCTDVHGVQKDESLCDSYSRPSDKESCRIPCPMDCVLSEWSSWTECPDECDKKARATNRDRRRMVLAFPVASGPACPPFSSLKESSPCPSRLECRTFSWVAMAWKLCILGQSVTCGTGQQRREVKCKSEGRDVDDSWCVRNLKPNEVQTCQLPCPRDCEVTDYSHWSPCSATCQEARQATPTQSRKKYILQPADEGGKPCPMKLVDTKHCTDLPWCDEYLWEVTPWSACVLPPRVPYCGQGLRGRNVTCKDQRNSSYPPDVCLERVGPMPIVAEQCFVPCDENCFLTEWTKFGPCINGCNGYTIRIRELTSKSKYNSECKNRERYPRYQRRHCQCDPFQPVVIGNQSDCIIEEPVRTTPVDKVDTSQLFSPFSPQGPEMQSTTDEESLQQSDCGEGKAYKALLCLNSNNILKGTSQCSHAGPQNPCCTFQYKFESCSISCPVDCLMSQWSSWSTCNASCGYGFRERYRTVEQSPLYGGRPCPKLGSKDTESFRAEIQTKLCKTDCKEYVWRHDGWDSCVYQSPATCGRGIQTRRVMCVEKEDLSRSISLQDSYCDEIPKPAEQRICSTPCIRECVVSEWSEWTKCDVPCNRQQTQWRTRKVLREPDKYRRDHYPCPSLREELYCIKGKNCREFIWNVSKWTSCMVKDGEEPCGFGKRERFIMCTDYYGKLQRSHYCYEVAGKPKFKLQEFCEIPCDENCLLSTWSSWGPCSKSCGLGTSQRQRYVLKKAVGYGRPCSSQLTQRKPCVLRGCFRWDVTNWTECFTEKGVCGHGVQIRNITCTGEGKTQVDDSFCKANRSIAAIKTKRSCYIGCPGECVLTEWSEWSACYLNCRDKGVADHERGIQSRSRAILAYPAARSTLCPTKLYESRPCHAKNCFTFRWKYSKWDKEKRHVWCERSDSLNVTGACDETTYPGDTLNCDPPCPGNDSKCSDVNVCQCLTSYEPIYRDNILIGCGPPTVTNTQTKITTKENNPNNSYKRGSMSIWMYAVIGGGTLAVAGLTYFFYAICGLFRKGPRDRDSRSHGQDTTSQHLSIDEQAVQCNHVQAFVEAQQENNENFIQMTAVEHKTCTASSPNLQRDNNIHGNKYV</sequence>
<evidence type="ECO:0000259" key="5">
    <source>
        <dbReference type="Pfam" id="PF19028"/>
    </source>
</evidence>
<dbReference type="PANTHER" id="PTHR11311:SF30">
    <property type="entry name" value="SPONDIN-LIKE TSP1 DOMAIN-CONTAINING PROTEIN"/>
    <property type="match status" value="1"/>
</dbReference>
<protein>
    <submittedName>
        <fullName evidence="7 8">Thrombospondin type-1 domain-containing protein 7A isoform X1</fullName>
    </submittedName>
</protein>
<dbReference type="RefSeq" id="XP_036366481.1">
    <property type="nucleotide sequence ID" value="XM_036510588.1"/>
</dbReference>
<dbReference type="Gene3D" id="2.20.100.10">
    <property type="entry name" value="Thrombospondin type-1 (TSP1) repeat"/>
    <property type="match status" value="11"/>
</dbReference>
<proteinExistence type="predicted"/>
<dbReference type="FunFam" id="2.20.100.10:FF:000019">
    <property type="entry name" value="Thrombospondin type 1 domain containing 7A"/>
    <property type="match status" value="2"/>
</dbReference>
<dbReference type="RefSeq" id="XP_036366479.1">
    <property type="nucleotide sequence ID" value="XM_036510586.1"/>
</dbReference>
<dbReference type="RefSeq" id="XP_036366483.1">
    <property type="nucleotide sequence ID" value="XM_036510590.1"/>
</dbReference>
<name>A0A6P7TAM1_9MOLL</name>
<keyword evidence="3" id="KW-0325">Glycoprotein</keyword>
<dbReference type="InterPro" id="IPR000884">
    <property type="entry name" value="TSP1_rpt"/>
</dbReference>
<dbReference type="RefSeq" id="XP_029646761.1">
    <property type="nucleotide sequence ID" value="XM_029790901.2"/>
</dbReference>
<keyword evidence="4" id="KW-1133">Transmembrane helix</keyword>
<feature type="transmembrane region" description="Helical" evidence="4">
    <location>
        <begin position="1496"/>
        <end position="1523"/>
    </location>
</feature>
<evidence type="ECO:0000313" key="12">
    <source>
        <dbReference type="RefSeq" id="XP_036366479.1"/>
    </source>
</evidence>
<keyword evidence="4" id="KW-0472">Membrane</keyword>
<dbReference type="SUPFAM" id="SSF82895">
    <property type="entry name" value="TSP-1 type 1 repeat"/>
    <property type="match status" value="9"/>
</dbReference>
<dbReference type="Pfam" id="PF19028">
    <property type="entry name" value="TSP1_spondin"/>
    <property type="match status" value="5"/>
</dbReference>
<organism evidence="6 7">
    <name type="scientific">Octopus sinensis</name>
    <name type="common">East Asian common octopus</name>
    <dbReference type="NCBI Taxonomy" id="2607531"/>
    <lineage>
        <taxon>Eukaryota</taxon>
        <taxon>Metazoa</taxon>
        <taxon>Spiralia</taxon>
        <taxon>Lophotrochozoa</taxon>
        <taxon>Mollusca</taxon>
        <taxon>Cephalopoda</taxon>
        <taxon>Coleoidea</taxon>
        <taxon>Octopodiformes</taxon>
        <taxon>Octopoda</taxon>
        <taxon>Incirrata</taxon>
        <taxon>Octopodidae</taxon>
        <taxon>Octopus</taxon>
    </lineage>
</organism>
<accession>A0A6P7TAM1</accession>